<dbReference type="InterPro" id="IPR036724">
    <property type="entry name" value="Cobalamin-bd_sf"/>
</dbReference>
<dbReference type="InterPro" id="IPR006158">
    <property type="entry name" value="Cobalamin-bd"/>
</dbReference>
<evidence type="ECO:0000259" key="2">
    <source>
        <dbReference type="Pfam" id="PF02310"/>
    </source>
</evidence>
<dbReference type="SUPFAM" id="SSF52242">
    <property type="entry name" value="Cobalamin (vitamin B12)-binding domain"/>
    <property type="match status" value="1"/>
</dbReference>
<keyword evidence="5" id="KW-1185">Reference proteome</keyword>
<evidence type="ECO:0000313" key="4">
    <source>
        <dbReference type="EMBL" id="MCQ8277481.1"/>
    </source>
</evidence>
<evidence type="ECO:0000259" key="3">
    <source>
        <dbReference type="Pfam" id="PF02607"/>
    </source>
</evidence>
<dbReference type="RefSeq" id="WP_422862925.1">
    <property type="nucleotide sequence ID" value="NZ_JAMSKV010000002.1"/>
</dbReference>
<protein>
    <submittedName>
        <fullName evidence="4">Cobalamin B12-binding domain-containing protein</fullName>
    </submittedName>
</protein>
<feature type="region of interest" description="Disordered" evidence="1">
    <location>
        <begin position="1"/>
        <end position="35"/>
    </location>
</feature>
<gene>
    <name evidence="4" type="ORF">NFI95_03330</name>
</gene>
<dbReference type="InterPro" id="IPR036594">
    <property type="entry name" value="Meth_synthase_dom"/>
</dbReference>
<feature type="domain" description="B12-binding" evidence="2">
    <location>
        <begin position="179"/>
        <end position="286"/>
    </location>
</feature>
<dbReference type="Gene3D" id="1.10.1240.10">
    <property type="entry name" value="Methionine synthase domain"/>
    <property type="match status" value="1"/>
</dbReference>
<evidence type="ECO:0000313" key="5">
    <source>
        <dbReference type="Proteomes" id="UP001524587"/>
    </source>
</evidence>
<comment type="caution">
    <text evidence="4">The sequence shown here is derived from an EMBL/GenBank/DDBJ whole genome shotgun (WGS) entry which is preliminary data.</text>
</comment>
<dbReference type="Proteomes" id="UP001524587">
    <property type="component" value="Unassembled WGS sequence"/>
</dbReference>
<accession>A0ABT1W3L9</accession>
<dbReference type="Gene3D" id="3.40.50.280">
    <property type="entry name" value="Cobalamin-binding domain"/>
    <property type="match status" value="1"/>
</dbReference>
<name>A0ABT1W3L9_9PROT</name>
<evidence type="ECO:0000256" key="1">
    <source>
        <dbReference type="SAM" id="MobiDB-lite"/>
    </source>
</evidence>
<dbReference type="Pfam" id="PF02607">
    <property type="entry name" value="B12-binding_2"/>
    <property type="match status" value="1"/>
</dbReference>
<reference evidence="4 5" key="1">
    <citation type="submission" date="2022-06" db="EMBL/GenBank/DDBJ databases">
        <title>Endosaccharibacter gen. nov., sp. nov., endophytic bacteria isolated from sugarcane.</title>
        <authorList>
            <person name="Pitiwittayakul N."/>
            <person name="Yukphan P."/>
            <person name="Charoenyingcharoen P."/>
            <person name="Tanasupawat S."/>
        </authorList>
    </citation>
    <scope>NUCLEOTIDE SEQUENCE [LARGE SCALE GENOMIC DNA]</scope>
    <source>
        <strain evidence="4 5">KSS8</strain>
    </source>
</reference>
<proteinExistence type="predicted"/>
<dbReference type="EMBL" id="JAMSKV010000002">
    <property type="protein sequence ID" value="MCQ8277481.1"/>
    <property type="molecule type" value="Genomic_DNA"/>
</dbReference>
<sequence length="333" mass="35119">MSGVQHIRPSRPESVARPGGESACPAPSKGFPPAASRDAALRGIIEQRVVPHLLGLHGTQPTGGTSASGSLVGASFITGSPELSSRLSVELAVDAIDANPERVRARLDRLLEGGADPQELCLHVLAPAARHLGQLWVEDELDFVDVTLGTMRLERALHGLLPVLPPRRGIAPAHTILMMPLPGNQHTFGLSMAADFFSRAGWLVTNGATVALGLEQHLRAHEMDAVGLAVSCETQIDLLTDTLRMVRAASRNSRIRIVLGGPLFLVQPGMATRFDADLVVTDGARAPARLAALLPHSAARRSVAGACEAGRGRAPLRSSEPSGVLDPIMATTW</sequence>
<feature type="domain" description="B12-binding N-terminal" evidence="3">
    <location>
        <begin position="92"/>
        <end position="157"/>
    </location>
</feature>
<organism evidence="4 5">
    <name type="scientific">Endosaccharibacter trunci</name>
    <dbReference type="NCBI Taxonomy" id="2812733"/>
    <lineage>
        <taxon>Bacteria</taxon>
        <taxon>Pseudomonadati</taxon>
        <taxon>Pseudomonadota</taxon>
        <taxon>Alphaproteobacteria</taxon>
        <taxon>Acetobacterales</taxon>
        <taxon>Acetobacteraceae</taxon>
        <taxon>Endosaccharibacter</taxon>
    </lineage>
</organism>
<dbReference type="Pfam" id="PF02310">
    <property type="entry name" value="B12-binding"/>
    <property type="match status" value="1"/>
</dbReference>
<dbReference type="InterPro" id="IPR003759">
    <property type="entry name" value="Cbl-bd_cap"/>
</dbReference>